<evidence type="ECO:0000313" key="2">
    <source>
        <dbReference type="EMBL" id="TBN56788.1"/>
    </source>
</evidence>
<sequence>MKLYSDFPARRTRQIFVDVLALVAIGAWVWLGTFIYGLIMNLSDFGVQMEASGAEFRQRMTEISKTLGDVPLIGGGIRAPFDGASDAGASLESAGQAQQLAVQQLATGLGVGIAVLPILMILILWLIPRLRFVRRASAVQAQLRSGASLDLLALRALATQKLGTLAKIDADPLEAWRRGDAAIVRSLAQLELQASGIKID</sequence>
<dbReference type="Proteomes" id="UP000294194">
    <property type="component" value="Unassembled WGS sequence"/>
</dbReference>
<dbReference type="EMBL" id="SISG01000001">
    <property type="protein sequence ID" value="TBN56788.1"/>
    <property type="molecule type" value="Genomic_DNA"/>
</dbReference>
<keyword evidence="3" id="KW-1185">Reference proteome</keyword>
<dbReference type="RefSeq" id="WP_130980898.1">
    <property type="nucleotide sequence ID" value="NZ_SISG01000001.1"/>
</dbReference>
<name>A0A4Q9GT33_9MICO</name>
<gene>
    <name evidence="2" type="ORF">EYE40_04890</name>
</gene>
<comment type="caution">
    <text evidence="2">The sequence shown here is derived from an EMBL/GenBank/DDBJ whole genome shotgun (WGS) entry which is preliminary data.</text>
</comment>
<keyword evidence="1" id="KW-0812">Transmembrane</keyword>
<keyword evidence="1" id="KW-1133">Transmembrane helix</keyword>
<evidence type="ECO:0000256" key="1">
    <source>
        <dbReference type="SAM" id="Phobius"/>
    </source>
</evidence>
<evidence type="ECO:0000313" key="3">
    <source>
        <dbReference type="Proteomes" id="UP000294194"/>
    </source>
</evidence>
<accession>A0A4Q9GT33</accession>
<protein>
    <submittedName>
        <fullName evidence="2">Uncharacterized protein</fullName>
    </submittedName>
</protein>
<proteinExistence type="predicted"/>
<keyword evidence="1" id="KW-0472">Membrane</keyword>
<reference evidence="3" key="1">
    <citation type="submission" date="2019-02" db="EMBL/GenBank/DDBJ databases">
        <title>Glaciihabitans arcticus sp. nov., a psychrotolerant bacterium isolated from polar soil.</title>
        <authorList>
            <person name="Dahal R.H."/>
        </authorList>
    </citation>
    <scope>NUCLEOTIDE SEQUENCE [LARGE SCALE GENOMIC DNA]</scope>
    <source>
        <strain evidence="3">RP-3-7</strain>
    </source>
</reference>
<organism evidence="2 3">
    <name type="scientific">Glaciihabitans arcticus</name>
    <dbReference type="NCBI Taxonomy" id="2668039"/>
    <lineage>
        <taxon>Bacteria</taxon>
        <taxon>Bacillati</taxon>
        <taxon>Actinomycetota</taxon>
        <taxon>Actinomycetes</taxon>
        <taxon>Micrococcales</taxon>
        <taxon>Microbacteriaceae</taxon>
        <taxon>Glaciihabitans</taxon>
    </lineage>
</organism>
<dbReference type="AlphaFoldDB" id="A0A4Q9GT33"/>
<feature type="transmembrane region" description="Helical" evidence="1">
    <location>
        <begin position="15"/>
        <end position="39"/>
    </location>
</feature>
<feature type="transmembrane region" description="Helical" evidence="1">
    <location>
        <begin position="105"/>
        <end position="127"/>
    </location>
</feature>